<sequence length="83" mass="9204">MPATGKGVRTVPKVKCFLAKGRKLAENTLRLLADERGNLLEWVFIAATMIGLGYWGYNRYVKEPAYDTFSQTGDYLSAGINGE</sequence>
<keyword evidence="3" id="KW-1185">Reference proteome</keyword>
<reference evidence="2 3" key="1">
    <citation type="submission" date="2016-02" db="EMBL/GenBank/DDBJ databases">
        <title>Genome sequence of Moorella mulderi DSM 14980.</title>
        <authorList>
            <person name="Poehlein A."/>
            <person name="Daniel R."/>
        </authorList>
    </citation>
    <scope>NUCLEOTIDE SEQUENCE [LARGE SCALE GENOMIC DNA]</scope>
    <source>
        <strain evidence="2 3">DSM 14980</strain>
    </source>
</reference>
<organism evidence="2 3">
    <name type="scientific">Moorella mulderi DSM 14980</name>
    <dbReference type="NCBI Taxonomy" id="1122241"/>
    <lineage>
        <taxon>Bacteria</taxon>
        <taxon>Bacillati</taxon>
        <taxon>Bacillota</taxon>
        <taxon>Clostridia</taxon>
        <taxon>Neomoorellales</taxon>
        <taxon>Neomoorellaceae</taxon>
        <taxon>Neomoorella</taxon>
    </lineage>
</organism>
<evidence type="ECO:0000256" key="1">
    <source>
        <dbReference type="SAM" id="Phobius"/>
    </source>
</evidence>
<evidence type="ECO:0000313" key="3">
    <source>
        <dbReference type="Proteomes" id="UP000075670"/>
    </source>
</evidence>
<dbReference type="RefSeq" id="WP_062286198.1">
    <property type="nucleotide sequence ID" value="NZ_LTBC01000032.1"/>
</dbReference>
<evidence type="ECO:0000313" key="2">
    <source>
        <dbReference type="EMBL" id="KYH30540.1"/>
    </source>
</evidence>
<feature type="transmembrane region" description="Helical" evidence="1">
    <location>
        <begin position="39"/>
        <end position="57"/>
    </location>
</feature>
<accession>A0A151ASI2</accession>
<protein>
    <submittedName>
        <fullName evidence="2">Uncharacterized protein</fullName>
    </submittedName>
</protein>
<dbReference type="EMBL" id="LTBC01000032">
    <property type="protein sequence ID" value="KYH30540.1"/>
    <property type="molecule type" value="Genomic_DNA"/>
</dbReference>
<keyword evidence="1" id="KW-0472">Membrane</keyword>
<dbReference type="Proteomes" id="UP000075670">
    <property type="component" value="Unassembled WGS sequence"/>
</dbReference>
<dbReference type="OrthoDB" id="2112721at2"/>
<comment type="caution">
    <text evidence="2">The sequence shown here is derived from an EMBL/GenBank/DDBJ whole genome shotgun (WGS) entry which is preliminary data.</text>
</comment>
<name>A0A151ASI2_9FIRM</name>
<keyword evidence="1" id="KW-0812">Transmembrane</keyword>
<dbReference type="AlphaFoldDB" id="A0A151ASI2"/>
<keyword evidence="1" id="KW-1133">Transmembrane helix</keyword>
<proteinExistence type="predicted"/>
<gene>
    <name evidence="2" type="ORF">MOMUL_30480</name>
</gene>
<dbReference type="PATRIC" id="fig|1122241.3.peg.3257"/>